<dbReference type="EMBL" id="VZTK01030874">
    <property type="protein sequence ID" value="NXX23791.1"/>
    <property type="molecule type" value="Genomic_DNA"/>
</dbReference>
<proteinExistence type="predicted"/>
<dbReference type="Pfam" id="PF00429">
    <property type="entry name" value="TLV_coat"/>
    <property type="match status" value="1"/>
</dbReference>
<feature type="non-terminal residue" evidence="2">
    <location>
        <position position="58"/>
    </location>
</feature>
<evidence type="ECO:0000313" key="2">
    <source>
        <dbReference type="EMBL" id="NXX23791.1"/>
    </source>
</evidence>
<name>A0A7L4HF90_PODST</name>
<gene>
    <name evidence="2" type="primary">Ervv1</name>
    <name evidence="2" type="ORF">PODSTR_R15845</name>
</gene>
<comment type="caution">
    <text evidence="2">The sequence shown here is derived from an EMBL/GenBank/DDBJ whole genome shotgun (WGS) entry which is preliminary data.</text>
</comment>
<keyword evidence="1" id="KW-1015">Disulfide bond</keyword>
<dbReference type="Proteomes" id="UP000584326">
    <property type="component" value="Unassembled WGS sequence"/>
</dbReference>
<feature type="non-terminal residue" evidence="2">
    <location>
        <position position="1"/>
    </location>
</feature>
<dbReference type="Gene3D" id="1.10.287.210">
    <property type="match status" value="1"/>
</dbReference>
<organism evidence="2 3">
    <name type="scientific">Podargus strigoides</name>
    <name type="common">Tawny frogmouth</name>
    <name type="synonym">Caprimulgus strigoides</name>
    <dbReference type="NCBI Taxonomy" id="8905"/>
    <lineage>
        <taxon>Eukaryota</taxon>
        <taxon>Metazoa</taxon>
        <taxon>Chordata</taxon>
        <taxon>Craniata</taxon>
        <taxon>Vertebrata</taxon>
        <taxon>Euteleostomi</taxon>
        <taxon>Archelosauria</taxon>
        <taxon>Archosauria</taxon>
        <taxon>Dinosauria</taxon>
        <taxon>Saurischia</taxon>
        <taxon>Theropoda</taxon>
        <taxon>Coelurosauria</taxon>
        <taxon>Aves</taxon>
        <taxon>Neognathae</taxon>
        <taxon>Neoaves</taxon>
        <taxon>Strisores</taxon>
        <taxon>Caprimulgiformes</taxon>
        <taxon>Podargidae</taxon>
        <taxon>Podargus</taxon>
    </lineage>
</organism>
<dbReference type="InterPro" id="IPR018154">
    <property type="entry name" value="TLV/ENV_coat_polyprotein"/>
</dbReference>
<sequence>SQLKKAIANISAVIENIKNKTMDAIQAIQTEVSSLSRVVLQNRMALELLLTAQGGVCT</sequence>
<dbReference type="SUPFAM" id="SSF58069">
    <property type="entry name" value="Virus ectodomain"/>
    <property type="match status" value="1"/>
</dbReference>
<dbReference type="AlphaFoldDB" id="A0A7L4HF90"/>
<protein>
    <submittedName>
        <fullName evidence="2">ERVV1 protein</fullName>
    </submittedName>
</protein>
<dbReference type="PANTHER" id="PTHR10424">
    <property type="entry name" value="VIRAL ENVELOPE PROTEIN"/>
    <property type="match status" value="1"/>
</dbReference>
<evidence type="ECO:0000313" key="3">
    <source>
        <dbReference type="Proteomes" id="UP000584326"/>
    </source>
</evidence>
<reference evidence="2 3" key="1">
    <citation type="submission" date="2020-02" db="EMBL/GenBank/DDBJ databases">
        <title>Bird 10,000 Genomes (B10K) Project - Family phase.</title>
        <authorList>
            <person name="Zhang G."/>
        </authorList>
    </citation>
    <scope>NUCLEOTIDE SEQUENCE [LARGE SCALE GENOMIC DNA]</scope>
    <source>
        <strain evidence="2">B10K-DU-001-40</strain>
        <tissue evidence="2">Muscle</tissue>
    </source>
</reference>
<dbReference type="OrthoDB" id="8949317at2759"/>
<keyword evidence="3" id="KW-1185">Reference proteome</keyword>
<dbReference type="PANTHER" id="PTHR10424:SF73">
    <property type="entry name" value="ENDOGENOUS RETROVIRUS GROUP FC1 ENV POLYPROTEIN-RELATED"/>
    <property type="match status" value="1"/>
</dbReference>
<accession>A0A7L4HF90</accession>
<evidence type="ECO:0000256" key="1">
    <source>
        <dbReference type="ARBA" id="ARBA00023157"/>
    </source>
</evidence>